<gene>
    <name evidence="2" type="ORF">HZT40_20830</name>
</gene>
<protein>
    <recommendedName>
        <fullName evidence="1">SGNH domain-containing protein</fullName>
    </recommendedName>
</protein>
<dbReference type="KEGG" id="this:HZT40_20830"/>
<keyword evidence="3" id="KW-1185">Reference proteome</keyword>
<dbReference type="Proteomes" id="UP000510621">
    <property type="component" value="Chromosome"/>
</dbReference>
<evidence type="ECO:0000313" key="3">
    <source>
        <dbReference type="Proteomes" id="UP000510621"/>
    </source>
</evidence>
<dbReference type="AlphaFoldDB" id="A0A7L6AWY6"/>
<dbReference type="InterPro" id="IPR043968">
    <property type="entry name" value="SGNH"/>
</dbReference>
<dbReference type="Pfam" id="PF19040">
    <property type="entry name" value="SGNH"/>
    <property type="match status" value="1"/>
</dbReference>
<reference evidence="2" key="1">
    <citation type="submission" date="2020-06" db="EMBL/GenBank/DDBJ databases">
        <title>Analysis procedures for assessing recovery of high quality, complete, closed genomes from Nanopore long read metagenome sequencing.</title>
        <authorList>
            <person name="Bessarab I."/>
            <person name="Arumugam K."/>
            <person name="Haryono M."/>
            <person name="Liu X."/>
            <person name="Roy S."/>
            <person name="Zuniga-Montanez R.E."/>
            <person name="Qiu G."/>
            <person name="Drautz-Moses D.I."/>
            <person name="Law Y.Y."/>
            <person name="Wuertz S."/>
            <person name="Lauro F.M."/>
            <person name="Huson D.H."/>
            <person name="Williams R.B."/>
        </authorList>
    </citation>
    <scope>NUCLEOTIDE SEQUENCE [LARGE SCALE GENOMIC DNA]</scope>
    <source>
        <strain evidence="2">SSD2</strain>
    </source>
</reference>
<dbReference type="EMBL" id="CP059265">
    <property type="protein sequence ID" value="QLQ33641.1"/>
    <property type="molecule type" value="Genomic_DNA"/>
</dbReference>
<sequence>MNTTHRFRRFWQFPLPFLSIPLLLGAFVFSPCWADSTVRNALLQAADHEASGQYVRERFLSLMKKPFQANAREKVLILGDSHAQDFVNMVFESGHWQGYQISTRDIPTRCQPVLGANAATFIAVQDKTFCAEADSLEKAQAQIAEADIVILAANWKAWAAQELPTTISHLKLAPQQKLFVIGRKSFGKVAVRNYLRMTEEELRNVRNKPDAEQEKINGIMKTGLDGNVFIDLQQQVCGSPSSCQIFTDNLQLVSFDGGHLTKEGARYIGDILFRQTPLGQL</sequence>
<accession>A0A7L6AWY6</accession>
<proteinExistence type="predicted"/>
<name>A0A7L6AWY6_9GAMM</name>
<feature type="domain" description="SGNH" evidence="1">
    <location>
        <begin position="70"/>
        <end position="272"/>
    </location>
</feature>
<evidence type="ECO:0000313" key="2">
    <source>
        <dbReference type="EMBL" id="QLQ33641.1"/>
    </source>
</evidence>
<evidence type="ECO:0000259" key="1">
    <source>
        <dbReference type="Pfam" id="PF19040"/>
    </source>
</evidence>
<organism evidence="2 3">
    <name type="scientific">Candidatus Thiothrix singaporensis</name>
    <dbReference type="NCBI Taxonomy" id="2799669"/>
    <lineage>
        <taxon>Bacteria</taxon>
        <taxon>Pseudomonadati</taxon>
        <taxon>Pseudomonadota</taxon>
        <taxon>Gammaproteobacteria</taxon>
        <taxon>Thiotrichales</taxon>
        <taxon>Thiotrichaceae</taxon>
        <taxon>Thiothrix</taxon>
    </lineage>
</organism>